<evidence type="ECO:0000313" key="3">
    <source>
        <dbReference type="Proteomes" id="UP000224006"/>
    </source>
</evidence>
<name>A0A2A9MEH8_BESBE</name>
<feature type="transmembrane region" description="Helical" evidence="1">
    <location>
        <begin position="38"/>
        <end position="63"/>
    </location>
</feature>
<dbReference type="KEGG" id="bbes:BESB_071890"/>
<comment type="caution">
    <text evidence="2">The sequence shown here is derived from an EMBL/GenBank/DDBJ whole genome shotgun (WGS) entry which is preliminary data.</text>
</comment>
<accession>A0A2A9MEH8</accession>
<organism evidence="2 3">
    <name type="scientific">Besnoitia besnoiti</name>
    <name type="common">Apicomplexan protozoan</name>
    <dbReference type="NCBI Taxonomy" id="94643"/>
    <lineage>
        <taxon>Eukaryota</taxon>
        <taxon>Sar</taxon>
        <taxon>Alveolata</taxon>
        <taxon>Apicomplexa</taxon>
        <taxon>Conoidasida</taxon>
        <taxon>Coccidia</taxon>
        <taxon>Eucoccidiorida</taxon>
        <taxon>Eimeriorina</taxon>
        <taxon>Sarcocystidae</taxon>
        <taxon>Besnoitia</taxon>
    </lineage>
</organism>
<keyword evidence="1" id="KW-0472">Membrane</keyword>
<evidence type="ECO:0008006" key="4">
    <source>
        <dbReference type="Google" id="ProtNLM"/>
    </source>
</evidence>
<dbReference type="OrthoDB" id="328983at2759"/>
<dbReference type="GeneID" id="40312115"/>
<keyword evidence="3" id="KW-1185">Reference proteome</keyword>
<dbReference type="Proteomes" id="UP000224006">
    <property type="component" value="Unassembled WGS sequence"/>
</dbReference>
<protein>
    <recommendedName>
        <fullName evidence="4">Transmembrane protein</fullName>
    </recommendedName>
</protein>
<dbReference type="EMBL" id="NWUJ01000007">
    <property type="protein sequence ID" value="PFH34037.1"/>
    <property type="molecule type" value="Genomic_DNA"/>
</dbReference>
<gene>
    <name evidence="2" type="ORF">BESB_071890</name>
</gene>
<proteinExistence type="predicted"/>
<feature type="transmembrane region" description="Helical" evidence="1">
    <location>
        <begin position="75"/>
        <end position="100"/>
    </location>
</feature>
<keyword evidence="1" id="KW-0812">Transmembrane</keyword>
<dbReference type="RefSeq" id="XP_029218046.1">
    <property type="nucleotide sequence ID" value="XM_029365562.1"/>
</dbReference>
<feature type="transmembrane region" description="Helical" evidence="1">
    <location>
        <begin position="139"/>
        <end position="169"/>
    </location>
</feature>
<evidence type="ECO:0000313" key="2">
    <source>
        <dbReference type="EMBL" id="PFH34037.1"/>
    </source>
</evidence>
<keyword evidence="1" id="KW-1133">Transmembrane helix</keyword>
<evidence type="ECO:0000256" key="1">
    <source>
        <dbReference type="SAM" id="Phobius"/>
    </source>
</evidence>
<reference evidence="2 3" key="1">
    <citation type="submission" date="2017-09" db="EMBL/GenBank/DDBJ databases">
        <title>Genome sequencing of Besnoitia besnoiti strain Bb-Ger1.</title>
        <authorList>
            <person name="Schares G."/>
            <person name="Venepally P."/>
            <person name="Lorenzi H.A."/>
        </authorList>
    </citation>
    <scope>NUCLEOTIDE SEQUENCE [LARGE SCALE GENOMIC DNA]</scope>
    <source>
        <strain evidence="2 3">Bb-Ger1</strain>
    </source>
</reference>
<dbReference type="AlphaFoldDB" id="A0A2A9MEH8"/>
<dbReference type="VEuPathDB" id="ToxoDB:BESB_071890"/>
<sequence length="244" mass="26354">MHWVTLLFELDRPDYPTKESVEAEGAHWQPPKSSLGSVFLPVSFVLGILTFFSACLASCAVADRAKFEAPLGANWAFYFTAILSTGFTATSVVLSVHAWIAREHVRASFSCSSTGSSSAASQICTELADWRDATENKLLFLFLASSIAALVTGLLTLLLAGIIGMAVCFPPPEYPDFPAKGGRLTRDVLQMSPYTVKAVQEVGPHYSTSTIGPLTSDSDIFQSENGRRLAVPAALQGRGRHYKM</sequence>